<keyword evidence="1" id="KW-0805">Transcription regulation</keyword>
<proteinExistence type="predicted"/>
<sequence>MNDTAERGPRQRRTRADALRNREQILRSAVDLIIEQGPTAPMDQIARRAKVGIATLYRHFPDRSVLLRQVALDMLRQNSEEAATALAEEADAFAAMTRYMHDSIDLRIGVVMPVLVDRIAMDDELLAARKESRDAVHALVSAAHREGSLRLDVTSGDISLLIIRFTPPLPGAMDPEANHLLSHRHLELLLDGLVRVMFDQELPGPAMSVDDLTGIPPGPGPGYAGMTAQLRAKDRGRCRPTAAS</sequence>
<protein>
    <recommendedName>
        <fullName evidence="5">HTH tetR-type domain-containing protein</fullName>
    </recommendedName>
</protein>
<evidence type="ECO:0000256" key="1">
    <source>
        <dbReference type="ARBA" id="ARBA00023015"/>
    </source>
</evidence>
<dbReference type="Proteomes" id="UP000185696">
    <property type="component" value="Unassembled WGS sequence"/>
</dbReference>
<dbReference type="OrthoDB" id="9795011at2"/>
<evidence type="ECO:0000256" key="4">
    <source>
        <dbReference type="PROSITE-ProRule" id="PRU00335"/>
    </source>
</evidence>
<name>A0A7Z0WKL7_9PSEU</name>
<evidence type="ECO:0000313" key="6">
    <source>
        <dbReference type="EMBL" id="OLF08415.1"/>
    </source>
</evidence>
<dbReference type="PANTHER" id="PTHR30055">
    <property type="entry name" value="HTH-TYPE TRANSCRIPTIONAL REGULATOR RUTR"/>
    <property type="match status" value="1"/>
</dbReference>
<feature type="domain" description="HTH tetR-type" evidence="5">
    <location>
        <begin position="19"/>
        <end position="78"/>
    </location>
</feature>
<organism evidence="6 7">
    <name type="scientific">Actinophytocola xinjiangensis</name>
    <dbReference type="NCBI Taxonomy" id="485602"/>
    <lineage>
        <taxon>Bacteria</taxon>
        <taxon>Bacillati</taxon>
        <taxon>Actinomycetota</taxon>
        <taxon>Actinomycetes</taxon>
        <taxon>Pseudonocardiales</taxon>
        <taxon>Pseudonocardiaceae</taxon>
    </lineage>
</organism>
<keyword evidence="2 4" id="KW-0238">DNA-binding</keyword>
<dbReference type="AlphaFoldDB" id="A0A7Z0WKL7"/>
<dbReference type="SUPFAM" id="SSF48498">
    <property type="entry name" value="Tetracyclin repressor-like, C-terminal domain"/>
    <property type="match status" value="1"/>
</dbReference>
<dbReference type="PROSITE" id="PS50977">
    <property type="entry name" value="HTH_TETR_2"/>
    <property type="match status" value="1"/>
</dbReference>
<evidence type="ECO:0000256" key="3">
    <source>
        <dbReference type="ARBA" id="ARBA00023163"/>
    </source>
</evidence>
<dbReference type="SUPFAM" id="SSF46689">
    <property type="entry name" value="Homeodomain-like"/>
    <property type="match status" value="1"/>
</dbReference>
<keyword evidence="7" id="KW-1185">Reference proteome</keyword>
<evidence type="ECO:0000313" key="7">
    <source>
        <dbReference type="Proteomes" id="UP000185696"/>
    </source>
</evidence>
<dbReference type="EMBL" id="MSIF01000012">
    <property type="protein sequence ID" value="OLF08415.1"/>
    <property type="molecule type" value="Genomic_DNA"/>
</dbReference>
<keyword evidence="3" id="KW-0804">Transcription</keyword>
<evidence type="ECO:0000259" key="5">
    <source>
        <dbReference type="PROSITE" id="PS50977"/>
    </source>
</evidence>
<dbReference type="InterPro" id="IPR050109">
    <property type="entry name" value="HTH-type_TetR-like_transc_reg"/>
</dbReference>
<dbReference type="GO" id="GO:0000976">
    <property type="term" value="F:transcription cis-regulatory region binding"/>
    <property type="evidence" value="ECO:0007669"/>
    <property type="project" value="TreeGrafter"/>
</dbReference>
<dbReference type="InterPro" id="IPR001647">
    <property type="entry name" value="HTH_TetR"/>
</dbReference>
<dbReference type="Gene3D" id="1.10.357.10">
    <property type="entry name" value="Tetracycline Repressor, domain 2"/>
    <property type="match status" value="1"/>
</dbReference>
<feature type="DNA-binding region" description="H-T-H motif" evidence="4">
    <location>
        <begin position="41"/>
        <end position="60"/>
    </location>
</feature>
<comment type="caution">
    <text evidence="6">The sequence shown here is derived from an EMBL/GenBank/DDBJ whole genome shotgun (WGS) entry which is preliminary data.</text>
</comment>
<evidence type="ECO:0000256" key="2">
    <source>
        <dbReference type="ARBA" id="ARBA00023125"/>
    </source>
</evidence>
<dbReference type="Pfam" id="PF00440">
    <property type="entry name" value="TetR_N"/>
    <property type="match status" value="1"/>
</dbReference>
<dbReference type="InterPro" id="IPR009057">
    <property type="entry name" value="Homeodomain-like_sf"/>
</dbReference>
<dbReference type="PANTHER" id="PTHR30055:SF234">
    <property type="entry name" value="HTH-TYPE TRANSCRIPTIONAL REGULATOR BETI"/>
    <property type="match status" value="1"/>
</dbReference>
<accession>A0A7Z0WKL7</accession>
<dbReference type="InterPro" id="IPR036271">
    <property type="entry name" value="Tet_transcr_reg_TetR-rel_C_sf"/>
</dbReference>
<dbReference type="PRINTS" id="PR00455">
    <property type="entry name" value="HTHTETR"/>
</dbReference>
<dbReference type="RefSeq" id="WP_075135157.1">
    <property type="nucleotide sequence ID" value="NZ_MSIF01000012.1"/>
</dbReference>
<dbReference type="GO" id="GO:0003700">
    <property type="term" value="F:DNA-binding transcription factor activity"/>
    <property type="evidence" value="ECO:0007669"/>
    <property type="project" value="TreeGrafter"/>
</dbReference>
<gene>
    <name evidence="6" type="ORF">BLA60_23670</name>
</gene>
<reference evidence="6 7" key="1">
    <citation type="submission" date="2016-12" db="EMBL/GenBank/DDBJ databases">
        <title>The draft genome sequence of Actinophytocola xinjiangensis.</title>
        <authorList>
            <person name="Wang W."/>
            <person name="Yuan L."/>
        </authorList>
    </citation>
    <scope>NUCLEOTIDE SEQUENCE [LARGE SCALE GENOMIC DNA]</scope>
    <source>
        <strain evidence="6 7">CGMCC 4.4663</strain>
    </source>
</reference>